<dbReference type="EMBL" id="JANIDW010000010">
    <property type="protein sequence ID" value="MCX5615345.1"/>
    <property type="molecule type" value="Genomic_DNA"/>
</dbReference>
<dbReference type="Proteomes" id="UP001165648">
    <property type="component" value="Unassembled WGS sequence"/>
</dbReference>
<gene>
    <name evidence="2" type="ORF">NQF64_08870</name>
</gene>
<evidence type="ECO:0000313" key="3">
    <source>
        <dbReference type="Proteomes" id="UP001165648"/>
    </source>
</evidence>
<accession>A0ABT3WAN6</accession>
<sequence length="51" mass="5787">MSDKVKGDGEPLKPTHKVIDELHPEERPAARERHHEVIDEVSSDESDIVTK</sequence>
<feature type="compositionally biased region" description="Basic and acidic residues" evidence="1">
    <location>
        <begin position="1"/>
        <end position="38"/>
    </location>
</feature>
<evidence type="ECO:0000256" key="1">
    <source>
        <dbReference type="SAM" id="MobiDB-lite"/>
    </source>
</evidence>
<name>A0ABT3WAN6_9PROT</name>
<feature type="region of interest" description="Disordered" evidence="1">
    <location>
        <begin position="1"/>
        <end position="51"/>
    </location>
</feature>
<dbReference type="RefSeq" id="WP_266107144.1">
    <property type="nucleotide sequence ID" value="NZ_JANIDW010000010.1"/>
</dbReference>
<reference evidence="2 3" key="1">
    <citation type="submission" date="2022-07" db="EMBL/GenBank/DDBJ databases">
        <title>Bombella genomes.</title>
        <authorList>
            <person name="Harer L."/>
            <person name="Styblova S."/>
            <person name="Ehrmann M."/>
        </authorList>
    </citation>
    <scope>NUCLEOTIDE SEQUENCE [LARGE SCALE GENOMIC DNA]</scope>
    <source>
        <strain evidence="2 3">TMW 2.2558</strain>
    </source>
</reference>
<feature type="compositionally biased region" description="Acidic residues" evidence="1">
    <location>
        <begin position="39"/>
        <end position="51"/>
    </location>
</feature>
<comment type="caution">
    <text evidence="2">The sequence shown here is derived from an EMBL/GenBank/DDBJ whole genome shotgun (WGS) entry which is preliminary data.</text>
</comment>
<organism evidence="2 3">
    <name type="scientific">Bombella saccharophila</name>
    <dbReference type="NCBI Taxonomy" id="2967338"/>
    <lineage>
        <taxon>Bacteria</taxon>
        <taxon>Pseudomonadati</taxon>
        <taxon>Pseudomonadota</taxon>
        <taxon>Alphaproteobacteria</taxon>
        <taxon>Acetobacterales</taxon>
        <taxon>Acetobacteraceae</taxon>
        <taxon>Bombella</taxon>
    </lineage>
</organism>
<proteinExistence type="predicted"/>
<protein>
    <submittedName>
        <fullName evidence="2">Uncharacterized protein</fullName>
    </submittedName>
</protein>
<keyword evidence="3" id="KW-1185">Reference proteome</keyword>
<evidence type="ECO:0000313" key="2">
    <source>
        <dbReference type="EMBL" id="MCX5615345.1"/>
    </source>
</evidence>